<evidence type="ECO:0000313" key="2">
    <source>
        <dbReference type="EMBL" id="KKP85823.1"/>
    </source>
</evidence>
<organism evidence="2 3">
    <name type="scientific">Candidatus Nomurabacteria bacterium GW2011_GWA1_35_8</name>
    <dbReference type="NCBI Taxonomy" id="1618727"/>
    <lineage>
        <taxon>Bacteria</taxon>
        <taxon>Candidatus Nomuraibacteriota</taxon>
    </lineage>
</organism>
<feature type="transmembrane region" description="Helical" evidence="1">
    <location>
        <begin position="9"/>
        <end position="27"/>
    </location>
</feature>
<evidence type="ECO:0000313" key="3">
    <source>
        <dbReference type="Proteomes" id="UP000186383"/>
    </source>
</evidence>
<dbReference type="EMBL" id="LBQW01000006">
    <property type="protein sequence ID" value="KKP85823.1"/>
    <property type="molecule type" value="Genomic_DNA"/>
</dbReference>
<sequence length="53" mass="6153">MKKLNKNPWVWAMAVVVLGYIFMEKGIMEQFPIYVSALIVAKLIEIINKLNKD</sequence>
<keyword evidence="1" id="KW-1133">Transmembrane helix</keyword>
<comment type="caution">
    <text evidence="2">The sequence shown here is derived from an EMBL/GenBank/DDBJ whole genome shotgun (WGS) entry which is preliminary data.</text>
</comment>
<dbReference type="AlphaFoldDB" id="A0A0G0CXM3"/>
<protein>
    <submittedName>
        <fullName evidence="2">Uncharacterized protein</fullName>
    </submittedName>
</protein>
<reference evidence="2 3" key="1">
    <citation type="journal article" date="2015" name="Nature">
        <title>rRNA introns, odd ribosomes, and small enigmatic genomes across a large radiation of phyla.</title>
        <authorList>
            <person name="Brown C.T."/>
            <person name="Hug L.A."/>
            <person name="Thomas B.C."/>
            <person name="Sharon I."/>
            <person name="Castelle C.J."/>
            <person name="Singh A."/>
            <person name="Wilkins M.J."/>
            <person name="Williams K.H."/>
            <person name="Banfield J.F."/>
        </authorList>
    </citation>
    <scope>NUCLEOTIDE SEQUENCE [LARGE SCALE GENOMIC DNA]</scope>
</reference>
<dbReference type="Proteomes" id="UP000186383">
    <property type="component" value="Unassembled WGS sequence"/>
</dbReference>
<keyword evidence="1" id="KW-0472">Membrane</keyword>
<gene>
    <name evidence="2" type="ORF">UR88_C0006G0007</name>
</gene>
<keyword evidence="1" id="KW-0812">Transmembrane</keyword>
<accession>A0A0G0CXM3</accession>
<proteinExistence type="predicted"/>
<name>A0A0G0CXM3_9BACT</name>
<evidence type="ECO:0000256" key="1">
    <source>
        <dbReference type="SAM" id="Phobius"/>
    </source>
</evidence>